<dbReference type="AlphaFoldDB" id="A0ABC9P9S4"/>
<reference evidence="1 2" key="1">
    <citation type="submission" date="2010-09" db="EMBL/GenBank/DDBJ databases">
        <authorList>
            <person name="Weinstock G."/>
            <person name="Sodergren E."/>
            <person name="Clifton S."/>
            <person name="Fulton L."/>
            <person name="Fulton B."/>
            <person name="Courtney L."/>
            <person name="Fronick C."/>
            <person name="Harrison M."/>
            <person name="Strong C."/>
            <person name="Farmer C."/>
            <person name="Delahaunty K."/>
            <person name="Markovic C."/>
            <person name="Hall O."/>
            <person name="Minx P."/>
            <person name="Tomlinson C."/>
            <person name="Mitreva M."/>
            <person name="Hou S."/>
            <person name="Chen J."/>
            <person name="Wollam A."/>
            <person name="Pepin K.H."/>
            <person name="Johnson M."/>
            <person name="Bhonagiri V."/>
            <person name="Zhang X."/>
            <person name="Suruliraj S."/>
            <person name="Warren W."/>
            <person name="Chinwalla A."/>
            <person name="Mardis E.R."/>
            <person name="Wilson R.K."/>
        </authorList>
    </citation>
    <scope>NUCLEOTIDE SEQUENCE [LARGE SCALE GENOMIC DNA]</scope>
    <source>
        <strain evidence="1 2">TX0630</strain>
    </source>
</reference>
<gene>
    <name evidence="1" type="ORF">HMPREF9511_00277</name>
</gene>
<dbReference type="EMBL" id="AEBE01000008">
    <property type="protein sequence ID" value="EFU91745.1"/>
    <property type="molecule type" value="Genomic_DNA"/>
</dbReference>
<dbReference type="InterPro" id="IPR035530">
    <property type="entry name" value="PBSX_XtrA"/>
</dbReference>
<accession>A0ABC9P9S4</accession>
<proteinExistence type="predicted"/>
<dbReference type="Proteomes" id="UP000004933">
    <property type="component" value="Unassembled WGS sequence"/>
</dbReference>
<evidence type="ECO:0000313" key="2">
    <source>
        <dbReference type="Proteomes" id="UP000004933"/>
    </source>
</evidence>
<comment type="caution">
    <text evidence="1">The sequence shown here is derived from an EMBL/GenBank/DDBJ whole genome shotgun (WGS) entry which is preliminary data.</text>
</comment>
<organism evidence="1 2">
    <name type="scientific">Enterococcus faecalis TX0630</name>
    <dbReference type="NCBI Taxonomy" id="749508"/>
    <lineage>
        <taxon>Bacteria</taxon>
        <taxon>Bacillati</taxon>
        <taxon>Bacillota</taxon>
        <taxon>Bacilli</taxon>
        <taxon>Lactobacillales</taxon>
        <taxon>Enterococcaceae</taxon>
        <taxon>Enterococcus</taxon>
    </lineage>
</organism>
<dbReference type="Pfam" id="PF17356">
    <property type="entry name" value="PBSX_XtrA"/>
    <property type="match status" value="1"/>
</dbReference>
<evidence type="ECO:0000313" key="1">
    <source>
        <dbReference type="EMBL" id="EFU91745.1"/>
    </source>
</evidence>
<protein>
    <submittedName>
        <fullName evidence="1">Uncharacterized protein</fullName>
    </submittedName>
</protein>
<sequence length="62" mass="6982">MDYVDFKPAKLSELENFDGKHVIILVSNGQTKVADLPEHGIVEVISHAGKVTFIEQKIKEKF</sequence>
<name>A0ABC9P9S4_ENTFL</name>